<feature type="domain" description="TonB C-terminal" evidence="10">
    <location>
        <begin position="183"/>
        <end position="274"/>
    </location>
</feature>
<dbReference type="Gene3D" id="3.30.1150.10">
    <property type="match status" value="1"/>
</dbReference>
<dbReference type="InterPro" id="IPR003538">
    <property type="entry name" value="TonB"/>
</dbReference>
<keyword evidence="4" id="KW-1003">Cell membrane</keyword>
<gene>
    <name evidence="11" type="ORF">GM920_09095</name>
</gene>
<dbReference type="PRINTS" id="PR01374">
    <property type="entry name" value="TONBPROTEIN"/>
</dbReference>
<keyword evidence="5" id="KW-0997">Cell inner membrane</keyword>
<accession>A0ABR6EV43</accession>
<evidence type="ECO:0000256" key="9">
    <source>
        <dbReference type="ARBA" id="ARBA00023136"/>
    </source>
</evidence>
<comment type="similarity">
    <text evidence="2">Belongs to the TonB family.</text>
</comment>
<evidence type="ECO:0000256" key="3">
    <source>
        <dbReference type="ARBA" id="ARBA00022448"/>
    </source>
</evidence>
<evidence type="ECO:0000256" key="4">
    <source>
        <dbReference type="ARBA" id="ARBA00022475"/>
    </source>
</evidence>
<comment type="caution">
    <text evidence="11">The sequence shown here is derived from an EMBL/GenBank/DDBJ whole genome shotgun (WGS) entry which is preliminary data.</text>
</comment>
<sequence>MLNFSSSLYKSEWLDLVFKNRNQNYGAFVLRAESSKILFRSLLIATPLFVMPFLLTMLNRQPDVVTSKEVIVELRSILENPAPKKQEESPKLEPIKEKLKTYKAVSSPIVVKDPVAEPPTLKEMENAVAGPVTQAGLETKLQALPEAGKGGTGGGDSGAGGTAEVDNQIYNASGVEVYPEFEGGMKGWAKYLQRNLRYPDLALEKDVQGRVMVSFVVEKDGSISDVKLISGIGSGCDEEALRVIRKSPRWKPGKQNEQTVRVRYTIPLAFALGR</sequence>
<dbReference type="PANTHER" id="PTHR33446">
    <property type="entry name" value="PROTEIN TONB-RELATED"/>
    <property type="match status" value="1"/>
</dbReference>
<dbReference type="PROSITE" id="PS52015">
    <property type="entry name" value="TONB_CTD"/>
    <property type="match status" value="1"/>
</dbReference>
<keyword evidence="6" id="KW-0812">Transmembrane</keyword>
<keyword evidence="8" id="KW-1133">Transmembrane helix</keyword>
<evidence type="ECO:0000256" key="6">
    <source>
        <dbReference type="ARBA" id="ARBA00022692"/>
    </source>
</evidence>
<evidence type="ECO:0000256" key="5">
    <source>
        <dbReference type="ARBA" id="ARBA00022519"/>
    </source>
</evidence>
<dbReference type="InterPro" id="IPR006260">
    <property type="entry name" value="TonB/TolA_C"/>
</dbReference>
<protein>
    <submittedName>
        <fullName evidence="11">TonB family protein</fullName>
    </submittedName>
</protein>
<comment type="subcellular location">
    <subcellularLocation>
        <location evidence="1">Cell inner membrane</location>
        <topology evidence="1">Single-pass membrane protein</topology>
        <orientation evidence="1">Periplasmic side</orientation>
    </subcellularLocation>
</comment>
<keyword evidence="9" id="KW-0472">Membrane</keyword>
<keyword evidence="12" id="KW-1185">Reference proteome</keyword>
<keyword evidence="3" id="KW-0813">Transport</keyword>
<evidence type="ECO:0000256" key="8">
    <source>
        <dbReference type="ARBA" id="ARBA00022989"/>
    </source>
</evidence>
<organism evidence="11 12">
    <name type="scientific">Pedobacter gandavensis</name>
    <dbReference type="NCBI Taxonomy" id="2679963"/>
    <lineage>
        <taxon>Bacteria</taxon>
        <taxon>Pseudomonadati</taxon>
        <taxon>Bacteroidota</taxon>
        <taxon>Sphingobacteriia</taxon>
        <taxon>Sphingobacteriales</taxon>
        <taxon>Sphingobacteriaceae</taxon>
        <taxon>Pedobacter</taxon>
    </lineage>
</organism>
<dbReference type="InterPro" id="IPR037682">
    <property type="entry name" value="TonB_C"/>
</dbReference>
<dbReference type="InterPro" id="IPR051045">
    <property type="entry name" value="TonB-dependent_transducer"/>
</dbReference>
<dbReference type="RefSeq" id="WP_182956041.1">
    <property type="nucleotide sequence ID" value="NZ_WNXC01000002.1"/>
</dbReference>
<dbReference type="SUPFAM" id="SSF74653">
    <property type="entry name" value="TolA/TonB C-terminal domain"/>
    <property type="match status" value="1"/>
</dbReference>
<evidence type="ECO:0000259" key="10">
    <source>
        <dbReference type="PROSITE" id="PS52015"/>
    </source>
</evidence>
<evidence type="ECO:0000256" key="1">
    <source>
        <dbReference type="ARBA" id="ARBA00004383"/>
    </source>
</evidence>
<dbReference type="Proteomes" id="UP000636110">
    <property type="component" value="Unassembled WGS sequence"/>
</dbReference>
<evidence type="ECO:0000313" key="11">
    <source>
        <dbReference type="EMBL" id="MBB2149066.1"/>
    </source>
</evidence>
<dbReference type="NCBIfam" id="TIGR01352">
    <property type="entry name" value="tonB_Cterm"/>
    <property type="match status" value="1"/>
</dbReference>
<evidence type="ECO:0000256" key="2">
    <source>
        <dbReference type="ARBA" id="ARBA00006555"/>
    </source>
</evidence>
<dbReference type="PANTHER" id="PTHR33446:SF2">
    <property type="entry name" value="PROTEIN TONB"/>
    <property type="match status" value="1"/>
</dbReference>
<dbReference type="Pfam" id="PF03544">
    <property type="entry name" value="TonB_C"/>
    <property type="match status" value="1"/>
</dbReference>
<dbReference type="EMBL" id="WNXC01000002">
    <property type="protein sequence ID" value="MBB2149066.1"/>
    <property type="molecule type" value="Genomic_DNA"/>
</dbReference>
<name>A0ABR6EV43_9SPHI</name>
<evidence type="ECO:0000256" key="7">
    <source>
        <dbReference type="ARBA" id="ARBA00022927"/>
    </source>
</evidence>
<keyword evidence="7" id="KW-0653">Protein transport</keyword>
<proteinExistence type="inferred from homology"/>
<reference evidence="11 12" key="1">
    <citation type="submission" date="2019-11" db="EMBL/GenBank/DDBJ databases">
        <title>Description of Pedobacter sp. LMG 31462T.</title>
        <authorList>
            <person name="Carlier A."/>
            <person name="Qi S."/>
            <person name="Vandamme P."/>
        </authorList>
    </citation>
    <scope>NUCLEOTIDE SEQUENCE [LARGE SCALE GENOMIC DNA]</scope>
    <source>
        <strain evidence="11 12">LMG 31462</strain>
    </source>
</reference>
<evidence type="ECO:0000313" key="12">
    <source>
        <dbReference type="Proteomes" id="UP000636110"/>
    </source>
</evidence>